<dbReference type="Pfam" id="PF00933">
    <property type="entry name" value="Glyco_hydro_3"/>
    <property type="match status" value="1"/>
</dbReference>
<keyword evidence="10" id="KW-0325">Glycoprotein</keyword>
<dbReference type="InterPro" id="IPR026891">
    <property type="entry name" value="Fn3-like"/>
</dbReference>
<evidence type="ECO:0000256" key="5">
    <source>
        <dbReference type="ARBA" id="ARBA00012744"/>
    </source>
</evidence>
<dbReference type="STRING" id="985895.E5A1H3"/>
<dbReference type="EC" id="3.2.1.21" evidence="5"/>
<dbReference type="InterPro" id="IPR036881">
    <property type="entry name" value="Glyco_hydro_3_C_sf"/>
</dbReference>
<dbReference type="PANTHER" id="PTHR42715:SF28">
    <property type="entry name" value="BETA-GLUCOSIDASE L-RELATED"/>
    <property type="match status" value="1"/>
</dbReference>
<comment type="similarity">
    <text evidence="4">Belongs to the glycosyl hydrolase 3 family.</text>
</comment>
<reference evidence="18" key="1">
    <citation type="journal article" date="2011" name="Nat. Commun.">
        <title>Effector diversification within compartments of the Leptosphaeria maculans genome affected by Repeat-Induced Point mutations.</title>
        <authorList>
            <person name="Rouxel T."/>
            <person name="Grandaubert J."/>
            <person name="Hane J.K."/>
            <person name="Hoede C."/>
            <person name="van de Wouw A.P."/>
            <person name="Couloux A."/>
            <person name="Dominguez V."/>
            <person name="Anthouard V."/>
            <person name="Bally P."/>
            <person name="Bourras S."/>
            <person name="Cozijnsen A.J."/>
            <person name="Ciuffetti L.M."/>
            <person name="Degrave A."/>
            <person name="Dilmaghani A."/>
            <person name="Duret L."/>
            <person name="Fudal I."/>
            <person name="Goodwin S.B."/>
            <person name="Gout L."/>
            <person name="Glaser N."/>
            <person name="Linglin J."/>
            <person name="Kema G.H.J."/>
            <person name="Lapalu N."/>
            <person name="Lawrence C.B."/>
            <person name="May K."/>
            <person name="Meyer M."/>
            <person name="Ollivier B."/>
            <person name="Poulain J."/>
            <person name="Schoch C.L."/>
            <person name="Simon A."/>
            <person name="Spatafora J.W."/>
            <person name="Stachowiak A."/>
            <person name="Turgeon B.G."/>
            <person name="Tyler B.M."/>
            <person name="Vincent D."/>
            <person name="Weissenbach J."/>
            <person name="Amselem J."/>
            <person name="Quesneville H."/>
            <person name="Oliver R.P."/>
            <person name="Wincker P."/>
            <person name="Balesdent M.-H."/>
            <person name="Howlett B.J."/>
        </authorList>
    </citation>
    <scope>NUCLEOTIDE SEQUENCE [LARGE SCALE GENOMIC DNA]</scope>
    <source>
        <strain evidence="18">JN3 / isolate v23.1.3 / race Av1-4-5-6-7-8</strain>
    </source>
</reference>
<dbReference type="Pfam" id="PF01915">
    <property type="entry name" value="Glyco_hydro_3_C"/>
    <property type="match status" value="1"/>
</dbReference>
<evidence type="ECO:0000256" key="10">
    <source>
        <dbReference type="ARBA" id="ARBA00023180"/>
    </source>
</evidence>
<keyword evidence="11" id="KW-0119">Carbohydrate metabolism</keyword>
<keyword evidence="18" id="KW-1185">Reference proteome</keyword>
<feature type="chain" id="PRO_5003195037" description="beta-glucosidase" evidence="15">
    <location>
        <begin position="17"/>
        <end position="741"/>
    </location>
</feature>
<dbReference type="GO" id="GO:0030245">
    <property type="term" value="P:cellulose catabolic process"/>
    <property type="evidence" value="ECO:0007669"/>
    <property type="project" value="UniProtKB-KW"/>
</dbReference>
<dbReference type="PRINTS" id="PR00133">
    <property type="entry name" value="GLHYDRLASE3"/>
</dbReference>
<evidence type="ECO:0000256" key="1">
    <source>
        <dbReference type="ARBA" id="ARBA00000448"/>
    </source>
</evidence>
<evidence type="ECO:0000256" key="2">
    <source>
        <dbReference type="ARBA" id="ARBA00004613"/>
    </source>
</evidence>
<evidence type="ECO:0000313" key="17">
    <source>
        <dbReference type="EMBL" id="CBX97437.1"/>
    </source>
</evidence>
<dbReference type="Gene3D" id="2.60.40.10">
    <property type="entry name" value="Immunoglobulins"/>
    <property type="match status" value="1"/>
</dbReference>
<evidence type="ECO:0000259" key="16">
    <source>
        <dbReference type="SMART" id="SM01217"/>
    </source>
</evidence>
<feature type="signal peptide" evidence="15">
    <location>
        <begin position="1"/>
        <end position="16"/>
    </location>
</feature>
<dbReference type="Gene3D" id="3.40.50.1700">
    <property type="entry name" value="Glycoside hydrolase family 3 C-terminal domain"/>
    <property type="match status" value="1"/>
</dbReference>
<evidence type="ECO:0000256" key="14">
    <source>
        <dbReference type="SAM" id="MobiDB-lite"/>
    </source>
</evidence>
<dbReference type="InterPro" id="IPR017853">
    <property type="entry name" value="GH"/>
</dbReference>
<keyword evidence="7 15" id="KW-0732">Signal</keyword>
<dbReference type="FunFam" id="3.20.20.300:FF:000002">
    <property type="entry name" value="Probable beta-glucosidase"/>
    <property type="match status" value="1"/>
</dbReference>
<dbReference type="InParanoid" id="E5A1H3"/>
<protein>
    <recommendedName>
        <fullName evidence="5">beta-glucosidase</fullName>
        <ecNumber evidence="5">3.2.1.21</ecNumber>
    </recommendedName>
</protein>
<dbReference type="CAZy" id="GH3">
    <property type="family name" value="Glycoside Hydrolase Family 3"/>
</dbReference>
<name>E5A1H3_LEPMJ</name>
<comment type="catalytic activity">
    <reaction evidence="1">
        <text>Hydrolysis of terminal, non-reducing beta-D-glucosyl residues with release of beta-D-glucose.</text>
        <dbReference type="EC" id="3.2.1.21"/>
    </reaction>
</comment>
<proteinExistence type="inferred from homology"/>
<dbReference type="GeneID" id="13283708"/>
<evidence type="ECO:0000256" key="3">
    <source>
        <dbReference type="ARBA" id="ARBA00004987"/>
    </source>
</evidence>
<keyword evidence="13" id="KW-0624">Polysaccharide degradation</keyword>
<evidence type="ECO:0000256" key="6">
    <source>
        <dbReference type="ARBA" id="ARBA00022525"/>
    </source>
</evidence>
<dbReference type="InterPro" id="IPR036962">
    <property type="entry name" value="Glyco_hydro_3_N_sf"/>
</dbReference>
<dbReference type="VEuPathDB" id="FungiDB:LEMA_P105680.1"/>
<gene>
    <name evidence="17" type="ORF">LEMA_P105680.1</name>
</gene>
<keyword evidence="12" id="KW-0326">Glycosidase</keyword>
<dbReference type="Gene3D" id="3.20.20.300">
    <property type="entry name" value="Glycoside hydrolase, family 3, N-terminal domain"/>
    <property type="match status" value="1"/>
</dbReference>
<feature type="region of interest" description="Disordered" evidence="14">
    <location>
        <begin position="437"/>
        <end position="456"/>
    </location>
</feature>
<dbReference type="HOGENOM" id="CLU_004542_2_3_1"/>
<dbReference type="Pfam" id="PF14310">
    <property type="entry name" value="Fn3-like"/>
    <property type="match status" value="1"/>
</dbReference>
<sequence>MLHALLGTLLTGIALAQSSNTTLPDTNSPTSNGATAAWDDAYVKAAASLAKLSQAEKIGLVTGVGWMNGKCVGNTHAAGSIGFPGLCLQDGPLGVRYVNGATAFSAGIHAASTWDTTLVRERALFLGAESKALGIHVQLGPSAGPLGKFATGGRNWEGFGSDPYLQGVMMGETVEGMQESGVQATAKHWILNEQELQRETMSADAGGRVVRELYAWPFQDAVRSGVAAVMCSYNKVNGSWACESDDVMNKLLKEEMGFRGYIMSDWNAQHTTTGSANSGLDMTMPGTDFDKKNVYWGPQLHAAIDNKQVPQSRLDDMVKRILAAWYLLGQDKGYPAATFDSWNIGSHNVGGTHRTNVRKMAAEGIVLLKNVNASLPLAKPKTVAVVGSDSIVAPKGANACADRGCNDGTLAMGWGSGSVEFPYLIAPLDAIKTQASKDGTRVTSSPNDNAQQGAAAARDSEVAVVCINSAGGEGYITVEGNAGDRKNLDPWHNGNELVKAVAAVNKKTVVVVHSVGPIIMESWIENPNIVAVVWAGLPGQESGNGLVDVLYGAVNPSGKLPYTIAKRAEDYGAAIKSGDDKEWDLLVDYRRFDALGLEPRFEFGFGLSFTNFTYTGLTIDGAPSAGPAMGATGPGGPEDLWDIVSTISVQVSNTGGVAGAEVPQLYIGYPASTKSPPKQLRGFKKLRLGVGESGTATFPVRRRDLSYWDEGSRRWTVARGEYGVFVGGSSRDVRVSGKIVV</sequence>
<dbReference type="GO" id="GO:0008422">
    <property type="term" value="F:beta-glucosidase activity"/>
    <property type="evidence" value="ECO:0007669"/>
    <property type="project" value="UniProtKB-EC"/>
</dbReference>
<dbReference type="eggNOG" id="ENOG502QR4D">
    <property type="taxonomic scope" value="Eukaryota"/>
</dbReference>
<dbReference type="EMBL" id="FP929131">
    <property type="protein sequence ID" value="CBX97437.1"/>
    <property type="molecule type" value="Genomic_DNA"/>
</dbReference>
<dbReference type="OrthoDB" id="434at2759"/>
<evidence type="ECO:0000256" key="4">
    <source>
        <dbReference type="ARBA" id="ARBA00005336"/>
    </source>
</evidence>
<keyword evidence="8" id="KW-0378">Hydrolase</keyword>
<dbReference type="RefSeq" id="XP_003840916.1">
    <property type="nucleotide sequence ID" value="XM_003840868.1"/>
</dbReference>
<keyword evidence="9" id="KW-0136">Cellulose degradation</keyword>
<dbReference type="AlphaFoldDB" id="E5A1H3"/>
<evidence type="ECO:0000256" key="8">
    <source>
        <dbReference type="ARBA" id="ARBA00022801"/>
    </source>
</evidence>
<evidence type="ECO:0000256" key="15">
    <source>
        <dbReference type="SAM" id="SignalP"/>
    </source>
</evidence>
<dbReference type="InterPro" id="IPR013783">
    <property type="entry name" value="Ig-like_fold"/>
</dbReference>
<feature type="domain" description="Fibronectin type III-like" evidence="16">
    <location>
        <begin position="661"/>
        <end position="730"/>
    </location>
</feature>
<keyword evidence="6" id="KW-0964">Secreted</keyword>
<dbReference type="InterPro" id="IPR002772">
    <property type="entry name" value="Glyco_hydro_3_C"/>
</dbReference>
<evidence type="ECO:0000256" key="11">
    <source>
        <dbReference type="ARBA" id="ARBA00023277"/>
    </source>
</evidence>
<dbReference type="GO" id="GO:0005576">
    <property type="term" value="C:extracellular region"/>
    <property type="evidence" value="ECO:0007669"/>
    <property type="project" value="UniProtKB-SubCell"/>
</dbReference>
<dbReference type="SUPFAM" id="SSF52279">
    <property type="entry name" value="Beta-D-glucan exohydrolase, C-terminal domain"/>
    <property type="match status" value="1"/>
</dbReference>
<dbReference type="Proteomes" id="UP000002668">
    <property type="component" value="Genome"/>
</dbReference>
<evidence type="ECO:0000313" key="18">
    <source>
        <dbReference type="Proteomes" id="UP000002668"/>
    </source>
</evidence>
<comment type="subcellular location">
    <subcellularLocation>
        <location evidence="2">Secreted</location>
    </subcellularLocation>
</comment>
<accession>E5A1H3</accession>
<dbReference type="SUPFAM" id="SSF51445">
    <property type="entry name" value="(Trans)glycosidases"/>
    <property type="match status" value="1"/>
</dbReference>
<dbReference type="SMART" id="SM01217">
    <property type="entry name" value="Fn3_like"/>
    <property type="match status" value="1"/>
</dbReference>
<dbReference type="FunFam" id="3.40.50.1700:FF:000003">
    <property type="entry name" value="Probable beta-glucosidase"/>
    <property type="match status" value="1"/>
</dbReference>
<comment type="pathway">
    <text evidence="3">Glycan metabolism; cellulose degradation.</text>
</comment>
<evidence type="ECO:0000256" key="13">
    <source>
        <dbReference type="ARBA" id="ARBA00023326"/>
    </source>
</evidence>
<dbReference type="PANTHER" id="PTHR42715">
    <property type="entry name" value="BETA-GLUCOSIDASE"/>
    <property type="match status" value="1"/>
</dbReference>
<evidence type="ECO:0000256" key="9">
    <source>
        <dbReference type="ARBA" id="ARBA00023001"/>
    </source>
</evidence>
<dbReference type="OMA" id="MTDWNAQ"/>
<evidence type="ECO:0000256" key="7">
    <source>
        <dbReference type="ARBA" id="ARBA00022729"/>
    </source>
</evidence>
<organism evidence="18">
    <name type="scientific">Leptosphaeria maculans (strain JN3 / isolate v23.1.3 / race Av1-4-5-6-7-8)</name>
    <name type="common">Blackleg fungus</name>
    <name type="synonym">Phoma lingam</name>
    <dbReference type="NCBI Taxonomy" id="985895"/>
    <lineage>
        <taxon>Eukaryota</taxon>
        <taxon>Fungi</taxon>
        <taxon>Dikarya</taxon>
        <taxon>Ascomycota</taxon>
        <taxon>Pezizomycotina</taxon>
        <taxon>Dothideomycetes</taxon>
        <taxon>Pleosporomycetidae</taxon>
        <taxon>Pleosporales</taxon>
        <taxon>Pleosporineae</taxon>
        <taxon>Leptosphaeriaceae</taxon>
        <taxon>Plenodomus</taxon>
        <taxon>Plenodomus lingam/Leptosphaeria maculans species complex</taxon>
    </lineage>
</organism>
<feature type="compositionally biased region" description="Polar residues" evidence="14">
    <location>
        <begin position="437"/>
        <end position="452"/>
    </location>
</feature>
<dbReference type="InterPro" id="IPR050288">
    <property type="entry name" value="Cellulose_deg_GH3"/>
</dbReference>
<evidence type="ECO:0000256" key="12">
    <source>
        <dbReference type="ARBA" id="ARBA00023295"/>
    </source>
</evidence>
<dbReference type="InterPro" id="IPR001764">
    <property type="entry name" value="Glyco_hydro_3_N"/>
</dbReference>